<evidence type="ECO:0000313" key="1">
    <source>
        <dbReference type="EMBL" id="TGY89445.1"/>
    </source>
</evidence>
<protein>
    <submittedName>
        <fullName evidence="1">DDE transposase</fullName>
    </submittedName>
</protein>
<keyword evidence="2" id="KW-1185">Reference proteome</keyword>
<feature type="non-terminal residue" evidence="1">
    <location>
        <position position="1"/>
    </location>
</feature>
<gene>
    <name evidence="1" type="ORF">E5329_24905</name>
</gene>
<proteinExistence type="predicted"/>
<sequence>ANLEESVGANGSVVTECQHEQNNHSDSRFIQERLEQMDKQEERTVIVADGAYSGTENTQLAADKNVELIATSLTGKPAPDILADFAFNEEGTKILRCPADHAPKSCSYMKQSNQRAVSFLHEQCTGCPYQNQCKPKIFKKVAKTVTSKAAHERAKIQRNMDSKEFKNYARLRNGVETVPSNIRKNYHLEKIPRGKQRGKFFFGSKIAALNFRKLFNYVKGLGHYAQNPALV</sequence>
<dbReference type="EMBL" id="SRYA01000090">
    <property type="protein sequence ID" value="TGY89445.1"/>
    <property type="molecule type" value="Genomic_DNA"/>
</dbReference>
<organism evidence="1 2">
    <name type="scientific">Petralouisia muris</name>
    <dbReference type="NCBI Taxonomy" id="3032872"/>
    <lineage>
        <taxon>Bacteria</taxon>
        <taxon>Bacillati</taxon>
        <taxon>Bacillota</taxon>
        <taxon>Clostridia</taxon>
        <taxon>Lachnospirales</taxon>
        <taxon>Lachnospiraceae</taxon>
        <taxon>Petralouisia</taxon>
    </lineage>
</organism>
<evidence type="ECO:0000313" key="2">
    <source>
        <dbReference type="Proteomes" id="UP000304953"/>
    </source>
</evidence>
<comment type="caution">
    <text evidence="1">The sequence shown here is derived from an EMBL/GenBank/DDBJ whole genome shotgun (WGS) entry which is preliminary data.</text>
</comment>
<name>A0AC61RNT4_9FIRM</name>
<accession>A0AC61RNT4</accession>
<reference evidence="1" key="1">
    <citation type="submission" date="2019-04" db="EMBL/GenBank/DDBJ databases">
        <title>Microbes associate with the intestines of laboratory mice.</title>
        <authorList>
            <person name="Navarre W."/>
            <person name="Wong E."/>
            <person name="Huang K."/>
            <person name="Tropini C."/>
            <person name="Ng K."/>
            <person name="Yu B."/>
        </authorList>
    </citation>
    <scope>NUCLEOTIDE SEQUENCE</scope>
    <source>
        <strain evidence="1">NM01_1-7b</strain>
    </source>
</reference>
<dbReference type="Proteomes" id="UP000304953">
    <property type="component" value="Unassembled WGS sequence"/>
</dbReference>